<keyword evidence="2" id="KW-1185">Reference proteome</keyword>
<reference evidence="1 2" key="2">
    <citation type="journal article" date="2022" name="Mol. Ecol. Resour.">
        <title>The genomes of chicory, endive, great burdock and yacon provide insights into Asteraceae paleo-polyploidization history and plant inulin production.</title>
        <authorList>
            <person name="Fan W."/>
            <person name="Wang S."/>
            <person name="Wang H."/>
            <person name="Wang A."/>
            <person name="Jiang F."/>
            <person name="Liu H."/>
            <person name="Zhao H."/>
            <person name="Xu D."/>
            <person name="Zhang Y."/>
        </authorList>
    </citation>
    <scope>NUCLEOTIDE SEQUENCE [LARGE SCALE GENOMIC DNA]</scope>
    <source>
        <strain evidence="2">cv. Yunnan</strain>
        <tissue evidence="1">Leaves</tissue>
    </source>
</reference>
<dbReference type="EMBL" id="CM042018">
    <property type="protein sequence ID" value="KAI3830105.1"/>
    <property type="molecule type" value="Genomic_DNA"/>
</dbReference>
<sequence length="100" mass="11628">MIRWWLFGWQAVVITVLYMIFSTTPVTSQPQANLLLRSCRLLNTTNTRTFFANLNETFSEVRRQLSILVPPSADLRGRWNHCKLNPKACRPDQIRLLHGS</sequence>
<reference evidence="2" key="1">
    <citation type="journal article" date="2022" name="Mol. Ecol. Resour.">
        <title>The genomes of chicory, endive, great burdock and yacon provide insights into Asteraceae palaeo-polyploidization history and plant inulin production.</title>
        <authorList>
            <person name="Fan W."/>
            <person name="Wang S."/>
            <person name="Wang H."/>
            <person name="Wang A."/>
            <person name="Jiang F."/>
            <person name="Liu H."/>
            <person name="Zhao H."/>
            <person name="Xu D."/>
            <person name="Zhang Y."/>
        </authorList>
    </citation>
    <scope>NUCLEOTIDE SEQUENCE [LARGE SCALE GENOMIC DNA]</scope>
    <source>
        <strain evidence="2">cv. Yunnan</strain>
    </source>
</reference>
<evidence type="ECO:0000313" key="1">
    <source>
        <dbReference type="EMBL" id="KAI3830105.1"/>
    </source>
</evidence>
<organism evidence="1 2">
    <name type="scientific">Smallanthus sonchifolius</name>
    <dbReference type="NCBI Taxonomy" id="185202"/>
    <lineage>
        <taxon>Eukaryota</taxon>
        <taxon>Viridiplantae</taxon>
        <taxon>Streptophyta</taxon>
        <taxon>Embryophyta</taxon>
        <taxon>Tracheophyta</taxon>
        <taxon>Spermatophyta</taxon>
        <taxon>Magnoliopsida</taxon>
        <taxon>eudicotyledons</taxon>
        <taxon>Gunneridae</taxon>
        <taxon>Pentapetalae</taxon>
        <taxon>asterids</taxon>
        <taxon>campanulids</taxon>
        <taxon>Asterales</taxon>
        <taxon>Asteraceae</taxon>
        <taxon>Asteroideae</taxon>
        <taxon>Heliantheae alliance</taxon>
        <taxon>Millerieae</taxon>
        <taxon>Smallanthus</taxon>
    </lineage>
</organism>
<accession>A0ACB9KD57</accession>
<evidence type="ECO:0000313" key="2">
    <source>
        <dbReference type="Proteomes" id="UP001056120"/>
    </source>
</evidence>
<proteinExistence type="predicted"/>
<protein>
    <submittedName>
        <fullName evidence="1">Uncharacterized protein</fullName>
    </submittedName>
</protein>
<name>A0ACB9KD57_9ASTR</name>
<dbReference type="Proteomes" id="UP001056120">
    <property type="component" value="Linkage Group LG01"/>
</dbReference>
<comment type="caution">
    <text evidence="1">The sequence shown here is derived from an EMBL/GenBank/DDBJ whole genome shotgun (WGS) entry which is preliminary data.</text>
</comment>
<gene>
    <name evidence="1" type="ORF">L1987_04238</name>
</gene>